<name>A0A931AXJ1_9ACTN</name>
<comment type="cofactor">
    <cofactor evidence="1">
        <name>Mg(2+)</name>
        <dbReference type="ChEBI" id="CHEBI:18420"/>
    </cofactor>
</comment>
<sequence>MSQPRPAEVPEVPAYLSGIARAFPAACSVVTDPDGKVLLVRSFNREHWGCPGGVIDPGESPEQAAERELAEETGLHLPAGRLLHIAWACGDGSDLPNMPGVQFYFDHGTVPLPHPPLRLQPDEVRDAAWVAVDDLPAYMGRLRIARLRAALDARTGGEVRILSATRAELKADAAKGRYVT</sequence>
<evidence type="ECO:0000256" key="1">
    <source>
        <dbReference type="ARBA" id="ARBA00001946"/>
    </source>
</evidence>
<evidence type="ECO:0000313" key="7">
    <source>
        <dbReference type="EMBL" id="MBF9067229.1"/>
    </source>
</evidence>
<dbReference type="InterPro" id="IPR020084">
    <property type="entry name" value="NUDIX_hydrolase_CS"/>
</dbReference>
<reference evidence="7" key="1">
    <citation type="submission" date="2020-11" db="EMBL/GenBank/DDBJ databases">
        <title>Isolation and identification of active actinomycetes.</title>
        <authorList>
            <person name="Yu B."/>
        </authorList>
    </citation>
    <scope>NUCLEOTIDE SEQUENCE</scope>
    <source>
        <strain evidence="7">NEAU-YB345</strain>
    </source>
</reference>
<dbReference type="InterPro" id="IPR015797">
    <property type="entry name" value="NUDIX_hydrolase-like_dom_sf"/>
</dbReference>
<feature type="domain" description="Nudix hydrolase" evidence="6">
    <location>
        <begin position="20"/>
        <end position="155"/>
    </location>
</feature>
<dbReference type="Gene3D" id="3.90.79.10">
    <property type="entry name" value="Nucleoside Triphosphate Pyrophosphohydrolase"/>
    <property type="match status" value="1"/>
</dbReference>
<dbReference type="InterPro" id="IPR020476">
    <property type="entry name" value="Nudix_hydrolase"/>
</dbReference>
<dbReference type="PRINTS" id="PR00502">
    <property type="entry name" value="NUDIXFAMILY"/>
</dbReference>
<comment type="similarity">
    <text evidence="2 5">Belongs to the Nudix hydrolase family.</text>
</comment>
<dbReference type="Proteomes" id="UP000657385">
    <property type="component" value="Unassembled WGS sequence"/>
</dbReference>
<dbReference type="Pfam" id="PF00293">
    <property type="entry name" value="NUDIX"/>
    <property type="match status" value="1"/>
</dbReference>
<dbReference type="PROSITE" id="PS00893">
    <property type="entry name" value="NUDIX_BOX"/>
    <property type="match status" value="1"/>
</dbReference>
<dbReference type="GO" id="GO:0016787">
    <property type="term" value="F:hydrolase activity"/>
    <property type="evidence" value="ECO:0007669"/>
    <property type="project" value="UniProtKB-KW"/>
</dbReference>
<dbReference type="PANTHER" id="PTHR43046">
    <property type="entry name" value="GDP-MANNOSE MANNOSYL HYDROLASE"/>
    <property type="match status" value="1"/>
</dbReference>
<comment type="caution">
    <text evidence="7">The sequence shown here is derived from an EMBL/GenBank/DDBJ whole genome shotgun (WGS) entry which is preliminary data.</text>
</comment>
<organism evidence="7 8">
    <name type="scientific">Streptacidiphilus fuscans</name>
    <dbReference type="NCBI Taxonomy" id="2789292"/>
    <lineage>
        <taxon>Bacteria</taxon>
        <taxon>Bacillati</taxon>
        <taxon>Actinomycetota</taxon>
        <taxon>Actinomycetes</taxon>
        <taxon>Kitasatosporales</taxon>
        <taxon>Streptomycetaceae</taxon>
        <taxon>Streptacidiphilus</taxon>
    </lineage>
</organism>
<dbReference type="EMBL" id="JADPRT010000002">
    <property type="protein sequence ID" value="MBF9067229.1"/>
    <property type="molecule type" value="Genomic_DNA"/>
</dbReference>
<evidence type="ECO:0000259" key="6">
    <source>
        <dbReference type="PROSITE" id="PS51462"/>
    </source>
</evidence>
<protein>
    <submittedName>
        <fullName evidence="7">NUDIX hydrolase</fullName>
    </submittedName>
</protein>
<evidence type="ECO:0000313" key="8">
    <source>
        <dbReference type="Proteomes" id="UP000657385"/>
    </source>
</evidence>
<evidence type="ECO:0000256" key="4">
    <source>
        <dbReference type="ARBA" id="ARBA00022842"/>
    </source>
</evidence>
<dbReference type="InterPro" id="IPR000086">
    <property type="entry name" value="NUDIX_hydrolase_dom"/>
</dbReference>
<keyword evidence="3 5" id="KW-0378">Hydrolase</keyword>
<dbReference type="PANTHER" id="PTHR43046:SF12">
    <property type="entry name" value="GDP-MANNOSE MANNOSYL HYDROLASE"/>
    <property type="match status" value="1"/>
</dbReference>
<evidence type="ECO:0000256" key="2">
    <source>
        <dbReference type="ARBA" id="ARBA00005582"/>
    </source>
</evidence>
<keyword evidence="4" id="KW-0460">Magnesium</keyword>
<dbReference type="SUPFAM" id="SSF55811">
    <property type="entry name" value="Nudix"/>
    <property type="match status" value="1"/>
</dbReference>
<evidence type="ECO:0000256" key="3">
    <source>
        <dbReference type="ARBA" id="ARBA00022801"/>
    </source>
</evidence>
<accession>A0A931AXJ1</accession>
<dbReference type="PROSITE" id="PS51462">
    <property type="entry name" value="NUDIX"/>
    <property type="match status" value="1"/>
</dbReference>
<dbReference type="RefSeq" id="WP_196192440.1">
    <property type="nucleotide sequence ID" value="NZ_JADPRT010000002.1"/>
</dbReference>
<gene>
    <name evidence="7" type="ORF">I2501_04130</name>
</gene>
<evidence type="ECO:0000256" key="5">
    <source>
        <dbReference type="RuleBase" id="RU003476"/>
    </source>
</evidence>
<keyword evidence="8" id="KW-1185">Reference proteome</keyword>
<dbReference type="AlphaFoldDB" id="A0A931AXJ1"/>
<proteinExistence type="inferred from homology"/>